<accession>A0A3L9MF92</accession>
<dbReference type="InterPro" id="IPR051533">
    <property type="entry name" value="WaaL-like"/>
</dbReference>
<evidence type="ECO:0000313" key="7">
    <source>
        <dbReference type="EMBL" id="RLZ11568.1"/>
    </source>
</evidence>
<feature type="transmembrane region" description="Helical" evidence="5">
    <location>
        <begin position="216"/>
        <end position="234"/>
    </location>
</feature>
<sequence length="428" mass="49964">MFFIMIVSQERYNLINQILIVLIASTIVFRPVCTILLIIFSLFNLINYKHINLDKRYLKDMLIIGIPFLLSLLFIFLNDNILQGLKTVEKVLILIIFPLTILTNRNLNIKSILNYYRKIFIVLLIFFLIRFIVIYPDKIEKYINGIDLIEIGYQYAISLGTHAPALNMHIAFLTIVNFYFLVQSILKKKMNNIIYNIILFLIAFSFILIVNTRIALINIFLGCLIVLFFEFVKIYSFKKTILISIISLITFVGITAIYTKINPYMLDKYSTVTFDHMDKIGKLDEIENPEIVVFNALVTRVSIWKASYEVVLENLPFGTGAADGKKELNKYFERTNQQFLAKYEFPIHNQILDYGIKFGFFGILGVLVYLLYPIYKFLRISIYQSLFLSFGVIFFISNLTDDFLIRFDGIVFSGLFYTLFSSISYKKY</sequence>
<protein>
    <submittedName>
        <fullName evidence="7">O-antigen ligase domain-containing protein</fullName>
    </submittedName>
</protein>
<dbReference type="Proteomes" id="UP000275348">
    <property type="component" value="Unassembled WGS sequence"/>
</dbReference>
<gene>
    <name evidence="7" type="ORF">EAH69_03875</name>
</gene>
<proteinExistence type="predicted"/>
<name>A0A3L9MF92_9FLAO</name>
<dbReference type="PANTHER" id="PTHR37422">
    <property type="entry name" value="TEICHURONIC ACID BIOSYNTHESIS PROTEIN TUAE"/>
    <property type="match status" value="1"/>
</dbReference>
<evidence type="ECO:0000259" key="6">
    <source>
        <dbReference type="Pfam" id="PF04932"/>
    </source>
</evidence>
<feature type="transmembrane region" description="Helical" evidence="5">
    <location>
        <begin position="193"/>
        <end position="210"/>
    </location>
</feature>
<feature type="domain" description="O-antigen ligase-related" evidence="6">
    <location>
        <begin position="199"/>
        <end position="366"/>
    </location>
</feature>
<dbReference type="EMBL" id="RDOJ01000004">
    <property type="protein sequence ID" value="RLZ11568.1"/>
    <property type="molecule type" value="Genomic_DNA"/>
</dbReference>
<dbReference type="GO" id="GO:0016020">
    <property type="term" value="C:membrane"/>
    <property type="evidence" value="ECO:0007669"/>
    <property type="project" value="UniProtKB-SubCell"/>
</dbReference>
<feature type="transmembrane region" description="Helical" evidence="5">
    <location>
        <begin position="115"/>
        <end position="135"/>
    </location>
</feature>
<dbReference type="PANTHER" id="PTHR37422:SF17">
    <property type="entry name" value="O-ANTIGEN LIGASE"/>
    <property type="match status" value="1"/>
</dbReference>
<evidence type="ECO:0000313" key="8">
    <source>
        <dbReference type="Proteomes" id="UP000275348"/>
    </source>
</evidence>
<comment type="subcellular location">
    <subcellularLocation>
        <location evidence="1">Membrane</location>
        <topology evidence="1">Multi-pass membrane protein</topology>
    </subcellularLocation>
</comment>
<dbReference type="AlphaFoldDB" id="A0A3L9MF92"/>
<organism evidence="7 8">
    <name type="scientific">Faecalibacter macacae</name>
    <dbReference type="NCBI Taxonomy" id="1859289"/>
    <lineage>
        <taxon>Bacteria</taxon>
        <taxon>Pseudomonadati</taxon>
        <taxon>Bacteroidota</taxon>
        <taxon>Flavobacteriia</taxon>
        <taxon>Flavobacteriales</taxon>
        <taxon>Weeksellaceae</taxon>
        <taxon>Faecalibacter</taxon>
    </lineage>
</organism>
<feature type="transmembrane region" description="Helical" evidence="5">
    <location>
        <begin position="377"/>
        <end position="397"/>
    </location>
</feature>
<evidence type="ECO:0000256" key="2">
    <source>
        <dbReference type="ARBA" id="ARBA00022692"/>
    </source>
</evidence>
<feature type="transmembrane region" description="Helical" evidence="5">
    <location>
        <begin position="241"/>
        <end position="261"/>
    </location>
</feature>
<dbReference type="OrthoDB" id="1143110at2"/>
<evidence type="ECO:0000256" key="3">
    <source>
        <dbReference type="ARBA" id="ARBA00022989"/>
    </source>
</evidence>
<keyword evidence="3 5" id="KW-1133">Transmembrane helix</keyword>
<keyword evidence="4 5" id="KW-0472">Membrane</keyword>
<reference evidence="7 8" key="1">
    <citation type="submission" date="2018-10" db="EMBL/GenBank/DDBJ databases">
        <authorList>
            <person name="Chen X."/>
        </authorList>
    </citation>
    <scope>NUCLEOTIDE SEQUENCE [LARGE SCALE GENOMIC DNA]</scope>
    <source>
        <strain evidence="7 8">YIM 102668</strain>
    </source>
</reference>
<feature type="transmembrane region" description="Helical" evidence="5">
    <location>
        <begin position="20"/>
        <end position="45"/>
    </location>
</feature>
<evidence type="ECO:0000256" key="1">
    <source>
        <dbReference type="ARBA" id="ARBA00004141"/>
    </source>
</evidence>
<feature type="transmembrane region" description="Helical" evidence="5">
    <location>
        <begin position="403"/>
        <end position="425"/>
    </location>
</feature>
<keyword evidence="2 5" id="KW-0812">Transmembrane</keyword>
<feature type="transmembrane region" description="Helical" evidence="5">
    <location>
        <begin position="354"/>
        <end position="372"/>
    </location>
</feature>
<dbReference type="Pfam" id="PF04932">
    <property type="entry name" value="Wzy_C"/>
    <property type="match status" value="1"/>
</dbReference>
<keyword evidence="8" id="KW-1185">Reference proteome</keyword>
<keyword evidence="7" id="KW-0436">Ligase</keyword>
<dbReference type="InterPro" id="IPR007016">
    <property type="entry name" value="O-antigen_ligase-rel_domated"/>
</dbReference>
<evidence type="ECO:0000256" key="4">
    <source>
        <dbReference type="ARBA" id="ARBA00023136"/>
    </source>
</evidence>
<evidence type="ECO:0000256" key="5">
    <source>
        <dbReference type="SAM" id="Phobius"/>
    </source>
</evidence>
<feature type="transmembrane region" description="Helical" evidence="5">
    <location>
        <begin position="57"/>
        <end position="77"/>
    </location>
</feature>
<dbReference type="GO" id="GO:0016874">
    <property type="term" value="F:ligase activity"/>
    <property type="evidence" value="ECO:0007669"/>
    <property type="project" value="UniProtKB-KW"/>
</dbReference>
<comment type="caution">
    <text evidence="7">The sequence shown here is derived from an EMBL/GenBank/DDBJ whole genome shotgun (WGS) entry which is preliminary data.</text>
</comment>
<feature type="transmembrane region" description="Helical" evidence="5">
    <location>
        <begin position="155"/>
        <end position="181"/>
    </location>
</feature>